<comment type="caution">
    <text evidence="1">The sequence shown here is derived from an EMBL/GenBank/DDBJ whole genome shotgun (WGS) entry which is preliminary data.</text>
</comment>
<dbReference type="EMBL" id="LWBS01000039">
    <property type="protein sequence ID" value="OAP96611.1"/>
    <property type="molecule type" value="Genomic_DNA"/>
</dbReference>
<protein>
    <recommendedName>
        <fullName evidence="2">Dipeptide epimerase</fullName>
    </recommendedName>
</protein>
<evidence type="ECO:0000313" key="1">
    <source>
        <dbReference type="EMBL" id="OAP96611.1"/>
    </source>
</evidence>
<name>A0A179BZG8_RHILE</name>
<dbReference type="InterPro" id="IPR029017">
    <property type="entry name" value="Enolase-like_N"/>
</dbReference>
<organism evidence="1">
    <name type="scientific">Rhizobium leguminosarum</name>
    <dbReference type="NCBI Taxonomy" id="384"/>
    <lineage>
        <taxon>Bacteria</taxon>
        <taxon>Pseudomonadati</taxon>
        <taxon>Pseudomonadota</taxon>
        <taxon>Alphaproteobacteria</taxon>
        <taxon>Hyphomicrobiales</taxon>
        <taxon>Rhizobiaceae</taxon>
        <taxon>Rhizobium/Agrobacterium group</taxon>
        <taxon>Rhizobium</taxon>
    </lineage>
</organism>
<sequence>MSLCAVEERFPVAGAFTISRGSRTEIRVVTLALRGGDVAGRGECVPYARYGETAEGVIETVLSR</sequence>
<gene>
    <name evidence="1" type="ORF">A4U53_37955</name>
</gene>
<accession>A0A179BZG8</accession>
<dbReference type="AlphaFoldDB" id="A0A179BZG8"/>
<dbReference type="Gene3D" id="3.30.390.10">
    <property type="entry name" value="Enolase-like, N-terminal domain"/>
    <property type="match status" value="1"/>
</dbReference>
<reference evidence="1" key="1">
    <citation type="submission" date="2016-04" db="EMBL/GenBank/DDBJ databases">
        <title>Fast-growing isolate from the root nodules of Vavilovia formosa.</title>
        <authorList>
            <person name="Kimeklis A."/>
            <person name="Safronova V."/>
            <person name="Belimov A."/>
            <person name="Andronov E."/>
        </authorList>
    </citation>
    <scope>NUCLEOTIDE SEQUENCE [LARGE SCALE GENOMIC DNA]</scope>
    <source>
        <strain evidence="1">Vaf-46</strain>
    </source>
</reference>
<dbReference type="SUPFAM" id="SSF54826">
    <property type="entry name" value="Enolase N-terminal domain-like"/>
    <property type="match status" value="1"/>
</dbReference>
<proteinExistence type="predicted"/>
<evidence type="ECO:0008006" key="2">
    <source>
        <dbReference type="Google" id="ProtNLM"/>
    </source>
</evidence>